<comment type="caution">
    <text evidence="7">The sequence shown here is derived from an EMBL/GenBank/DDBJ whole genome shotgun (WGS) entry which is preliminary data.</text>
</comment>
<dbReference type="EMBL" id="JBICZW010000033">
    <property type="protein sequence ID" value="MFG3193725.1"/>
    <property type="molecule type" value="Genomic_DNA"/>
</dbReference>
<dbReference type="InterPro" id="IPR050411">
    <property type="entry name" value="AlphaKG_dependent_hydroxylases"/>
</dbReference>
<evidence type="ECO:0000313" key="7">
    <source>
        <dbReference type="EMBL" id="MFG3193725.1"/>
    </source>
</evidence>
<keyword evidence="4" id="KW-0045">Antibiotic biosynthesis</keyword>
<name>A0ABW7C201_9ACTN</name>
<dbReference type="Proteomes" id="UP001604282">
    <property type="component" value="Unassembled WGS sequence"/>
</dbReference>
<dbReference type="GO" id="GO:0051213">
    <property type="term" value="F:dioxygenase activity"/>
    <property type="evidence" value="ECO:0007669"/>
    <property type="project" value="UniProtKB-KW"/>
</dbReference>
<sequence>MNGPIPAAVPGAWTPATLRTGDWLLPAPSPGPAAAAAVDALLHRGPGFAVLRGLALEGRTDRECVDLCAGLVARLRAPAGGRLHRSANELLTAATAPAVHPDAPAPARPPEGDALTLPPHMDRGEGPTPPHVLALLCIRPATEGGASLLASGAALHDRLLADDPAALRELYGDFRFGRGPGFDRVRPVFRRDDATLGVHYNRYWIDRGQGETGTPHPPARRHALDAADRLLADPAIVLRLPLRRGDLLLVNNDAVLHGRTPFRDTGTLRRGYARVWSD</sequence>
<feature type="region of interest" description="Disordered" evidence="5">
    <location>
        <begin position="98"/>
        <end position="120"/>
    </location>
</feature>
<feature type="domain" description="TauD/TfdA-like" evidence="6">
    <location>
        <begin position="35"/>
        <end position="269"/>
    </location>
</feature>
<evidence type="ECO:0000313" key="8">
    <source>
        <dbReference type="Proteomes" id="UP001604282"/>
    </source>
</evidence>
<reference evidence="7 8" key="1">
    <citation type="submission" date="2024-10" db="EMBL/GenBank/DDBJ databases">
        <title>The Natural Products Discovery Center: Release of the First 8490 Sequenced Strains for Exploring Actinobacteria Biosynthetic Diversity.</title>
        <authorList>
            <person name="Kalkreuter E."/>
            <person name="Kautsar S.A."/>
            <person name="Yang D."/>
            <person name="Bader C.D."/>
            <person name="Teijaro C.N."/>
            <person name="Fluegel L."/>
            <person name="Davis C.M."/>
            <person name="Simpson J.R."/>
            <person name="Lauterbach L."/>
            <person name="Steele A.D."/>
            <person name="Gui C."/>
            <person name="Meng S."/>
            <person name="Li G."/>
            <person name="Viehrig K."/>
            <person name="Ye F."/>
            <person name="Su P."/>
            <person name="Kiefer A.F."/>
            <person name="Nichols A."/>
            <person name="Cepeda A.J."/>
            <person name="Yan W."/>
            <person name="Fan B."/>
            <person name="Jiang Y."/>
            <person name="Adhikari A."/>
            <person name="Zheng C.-J."/>
            <person name="Schuster L."/>
            <person name="Cowan T.M."/>
            <person name="Smanski M.J."/>
            <person name="Chevrette M.G."/>
            <person name="De Carvalho L.P.S."/>
            <person name="Shen B."/>
        </authorList>
    </citation>
    <scope>NUCLEOTIDE SEQUENCE [LARGE SCALE GENOMIC DNA]</scope>
    <source>
        <strain evidence="7 8">NPDC048229</strain>
    </source>
</reference>
<evidence type="ECO:0000256" key="3">
    <source>
        <dbReference type="ARBA" id="ARBA00023004"/>
    </source>
</evidence>
<dbReference type="EC" id="1.14.11.-" evidence="7"/>
<keyword evidence="7" id="KW-0223">Dioxygenase</keyword>
<dbReference type="InterPro" id="IPR042098">
    <property type="entry name" value="TauD-like_sf"/>
</dbReference>
<dbReference type="RefSeq" id="WP_189852997.1">
    <property type="nucleotide sequence ID" value="NZ_BMVV01000032.1"/>
</dbReference>
<dbReference type="InterPro" id="IPR003819">
    <property type="entry name" value="TauD/TfdA-like"/>
</dbReference>
<gene>
    <name evidence="7" type="ORF">ACGFYS_32890</name>
</gene>
<dbReference type="Pfam" id="PF02668">
    <property type="entry name" value="TauD"/>
    <property type="match status" value="1"/>
</dbReference>
<dbReference type="Gene3D" id="3.60.130.10">
    <property type="entry name" value="Clavaminate synthase-like"/>
    <property type="match status" value="1"/>
</dbReference>
<keyword evidence="3" id="KW-0408">Iron</keyword>
<evidence type="ECO:0000256" key="2">
    <source>
        <dbReference type="ARBA" id="ARBA00023002"/>
    </source>
</evidence>
<dbReference type="SUPFAM" id="SSF51197">
    <property type="entry name" value="Clavaminate synthase-like"/>
    <property type="match status" value="1"/>
</dbReference>
<keyword evidence="2 7" id="KW-0560">Oxidoreductase</keyword>
<comment type="cofactor">
    <cofactor evidence="1">
        <name>Fe(2+)</name>
        <dbReference type="ChEBI" id="CHEBI:29033"/>
    </cofactor>
</comment>
<dbReference type="PANTHER" id="PTHR10696:SF56">
    <property type="entry name" value="TAUD_TFDA-LIKE DOMAIN-CONTAINING PROTEIN"/>
    <property type="match status" value="1"/>
</dbReference>
<keyword evidence="8" id="KW-1185">Reference proteome</keyword>
<proteinExistence type="predicted"/>
<dbReference type="PANTHER" id="PTHR10696">
    <property type="entry name" value="GAMMA-BUTYROBETAINE HYDROXYLASE-RELATED"/>
    <property type="match status" value="1"/>
</dbReference>
<evidence type="ECO:0000259" key="6">
    <source>
        <dbReference type="Pfam" id="PF02668"/>
    </source>
</evidence>
<evidence type="ECO:0000256" key="5">
    <source>
        <dbReference type="SAM" id="MobiDB-lite"/>
    </source>
</evidence>
<accession>A0ABW7C201</accession>
<evidence type="ECO:0000256" key="1">
    <source>
        <dbReference type="ARBA" id="ARBA00001954"/>
    </source>
</evidence>
<organism evidence="7 8">
    <name type="scientific">Streptomyces omiyaensis</name>
    <dbReference type="NCBI Taxonomy" id="68247"/>
    <lineage>
        <taxon>Bacteria</taxon>
        <taxon>Bacillati</taxon>
        <taxon>Actinomycetota</taxon>
        <taxon>Actinomycetes</taxon>
        <taxon>Kitasatosporales</taxon>
        <taxon>Streptomycetaceae</taxon>
        <taxon>Streptomyces</taxon>
    </lineage>
</organism>
<evidence type="ECO:0000256" key="4">
    <source>
        <dbReference type="ARBA" id="ARBA00023194"/>
    </source>
</evidence>
<protein>
    <submittedName>
        <fullName evidence="7">TauD/TfdA family dioxygenase</fullName>
        <ecNumber evidence="7">1.14.11.-</ecNumber>
    </submittedName>
</protein>